<evidence type="ECO:0000313" key="3">
    <source>
        <dbReference type="EMBL" id="CAG2198753.1"/>
    </source>
</evidence>
<dbReference type="InterPro" id="IPR041249">
    <property type="entry name" value="HEPN_DZIP3"/>
</dbReference>
<name>A0A8S3QPF7_MYTED</name>
<evidence type="ECO:0000259" key="2">
    <source>
        <dbReference type="Pfam" id="PF18738"/>
    </source>
</evidence>
<keyword evidence="4" id="KW-1185">Reference proteome</keyword>
<gene>
    <name evidence="3" type="ORF">MEDL_13482</name>
</gene>
<feature type="compositionally biased region" description="Polar residues" evidence="1">
    <location>
        <begin position="134"/>
        <end position="147"/>
    </location>
</feature>
<dbReference type="EMBL" id="CAJPWZ010000697">
    <property type="protein sequence ID" value="CAG2198753.1"/>
    <property type="molecule type" value="Genomic_DNA"/>
</dbReference>
<reference evidence="3" key="1">
    <citation type="submission" date="2021-03" db="EMBL/GenBank/DDBJ databases">
        <authorList>
            <person name="Bekaert M."/>
        </authorList>
    </citation>
    <scope>NUCLEOTIDE SEQUENCE</scope>
</reference>
<feature type="region of interest" description="Disordered" evidence="1">
    <location>
        <begin position="134"/>
        <end position="154"/>
    </location>
</feature>
<comment type="caution">
    <text evidence="3">The sequence shown here is derived from an EMBL/GenBank/DDBJ whole genome shotgun (WGS) entry which is preliminary data.</text>
</comment>
<proteinExistence type="predicted"/>
<feature type="domain" description="DZIP3-like HEPN" evidence="2">
    <location>
        <begin position="78"/>
        <end position="147"/>
    </location>
</feature>
<dbReference type="AlphaFoldDB" id="A0A8S3QPF7"/>
<accession>A0A8S3QPF7</accession>
<evidence type="ECO:0000256" key="1">
    <source>
        <dbReference type="SAM" id="MobiDB-lite"/>
    </source>
</evidence>
<protein>
    <recommendedName>
        <fullName evidence="2">DZIP3-like HEPN domain-containing protein</fullName>
    </recommendedName>
</protein>
<dbReference type="Proteomes" id="UP000683360">
    <property type="component" value="Unassembled WGS sequence"/>
</dbReference>
<organism evidence="3 4">
    <name type="scientific">Mytilus edulis</name>
    <name type="common">Blue mussel</name>
    <dbReference type="NCBI Taxonomy" id="6550"/>
    <lineage>
        <taxon>Eukaryota</taxon>
        <taxon>Metazoa</taxon>
        <taxon>Spiralia</taxon>
        <taxon>Lophotrochozoa</taxon>
        <taxon>Mollusca</taxon>
        <taxon>Bivalvia</taxon>
        <taxon>Autobranchia</taxon>
        <taxon>Pteriomorphia</taxon>
        <taxon>Mytilida</taxon>
        <taxon>Mytiloidea</taxon>
        <taxon>Mytilidae</taxon>
        <taxon>Mytilinae</taxon>
        <taxon>Mytilus</taxon>
    </lineage>
</organism>
<sequence>MNKSTIRCKPIIIERASKDGNQNRSVDIAVKIILQVQIQFSRYQKRKSNFVRCYILCQELASESVRIYCTRQFPEPTLAVHLNDLRRKTNVNRRKCASEESSILSPAKNSNVQLTEFEFTLLYKLIRNNMTSLHEPTHGWGSQPSQKIQEKKTI</sequence>
<evidence type="ECO:0000313" key="4">
    <source>
        <dbReference type="Proteomes" id="UP000683360"/>
    </source>
</evidence>
<dbReference type="Pfam" id="PF18738">
    <property type="entry name" value="HEPN_DZIP3"/>
    <property type="match status" value="1"/>
</dbReference>